<evidence type="ECO:0000313" key="8">
    <source>
        <dbReference type="EMBL" id="GAA0935819.1"/>
    </source>
</evidence>
<evidence type="ECO:0000256" key="2">
    <source>
        <dbReference type="ARBA" id="ARBA00011006"/>
    </source>
</evidence>
<comment type="caution">
    <text evidence="8">The sequence shown here is derived from an EMBL/GenBank/DDBJ whole genome shotgun (WGS) entry which is preliminary data.</text>
</comment>
<keyword evidence="6 7" id="KW-0472">Membrane</keyword>
<sequence>MTITGIISAVIFGAIIGAVGRLLIPGKQNMPIWLTVLVGIVAAFAGTALARLFNLSTKGFNFWELLFQIGIAALAVFIVAGLWPKGRGGTSGY</sequence>
<gene>
    <name evidence="8" type="ORF">GCM10009550_01080</name>
</gene>
<evidence type="ECO:0000256" key="3">
    <source>
        <dbReference type="ARBA" id="ARBA00022475"/>
    </source>
</evidence>
<keyword evidence="9" id="KW-1185">Reference proteome</keyword>
<feature type="transmembrane region" description="Helical" evidence="7">
    <location>
        <begin position="6"/>
        <end position="24"/>
    </location>
</feature>
<evidence type="ECO:0000256" key="5">
    <source>
        <dbReference type="ARBA" id="ARBA00022989"/>
    </source>
</evidence>
<evidence type="ECO:0000256" key="4">
    <source>
        <dbReference type="ARBA" id="ARBA00022692"/>
    </source>
</evidence>
<reference evidence="8 9" key="1">
    <citation type="journal article" date="2019" name="Int. J. Syst. Evol. Microbiol.">
        <title>The Global Catalogue of Microorganisms (GCM) 10K type strain sequencing project: providing services to taxonomists for standard genome sequencing and annotation.</title>
        <authorList>
            <consortium name="The Broad Institute Genomics Platform"/>
            <consortium name="The Broad Institute Genome Sequencing Center for Infectious Disease"/>
            <person name="Wu L."/>
            <person name="Ma J."/>
        </authorList>
    </citation>
    <scope>NUCLEOTIDE SEQUENCE [LARGE SCALE GENOMIC DNA]</scope>
    <source>
        <strain evidence="8 9">JCM 10696</strain>
    </source>
</reference>
<dbReference type="InterPro" id="IPR007341">
    <property type="entry name" value="Transgly_assoc"/>
</dbReference>
<keyword evidence="5 7" id="KW-1133">Transmembrane helix</keyword>
<feature type="transmembrane region" description="Helical" evidence="7">
    <location>
        <begin position="65"/>
        <end position="83"/>
    </location>
</feature>
<evidence type="ECO:0000256" key="1">
    <source>
        <dbReference type="ARBA" id="ARBA00004651"/>
    </source>
</evidence>
<comment type="subcellular location">
    <subcellularLocation>
        <location evidence="1">Cell membrane</location>
        <topology evidence="1">Multi-pass membrane protein</topology>
    </subcellularLocation>
</comment>
<comment type="similarity">
    <text evidence="2">Belongs to the UPF0410 family.</text>
</comment>
<protein>
    <submittedName>
        <fullName evidence="8">Transglycosylase</fullName>
    </submittedName>
</protein>
<dbReference type="Proteomes" id="UP001500665">
    <property type="component" value="Unassembled WGS sequence"/>
</dbReference>
<keyword evidence="3" id="KW-1003">Cell membrane</keyword>
<name>A0ABN1Q1F4_9ACTN</name>
<keyword evidence="4 7" id="KW-0812">Transmembrane</keyword>
<feature type="transmembrane region" description="Helical" evidence="7">
    <location>
        <begin position="31"/>
        <end position="53"/>
    </location>
</feature>
<evidence type="ECO:0000256" key="7">
    <source>
        <dbReference type="SAM" id="Phobius"/>
    </source>
</evidence>
<organism evidence="8 9">
    <name type="scientific">Actinocorallia libanotica</name>
    <dbReference type="NCBI Taxonomy" id="46162"/>
    <lineage>
        <taxon>Bacteria</taxon>
        <taxon>Bacillati</taxon>
        <taxon>Actinomycetota</taxon>
        <taxon>Actinomycetes</taxon>
        <taxon>Streptosporangiales</taxon>
        <taxon>Thermomonosporaceae</taxon>
        <taxon>Actinocorallia</taxon>
    </lineage>
</organism>
<evidence type="ECO:0000313" key="9">
    <source>
        <dbReference type="Proteomes" id="UP001500665"/>
    </source>
</evidence>
<dbReference type="RefSeq" id="WP_344235445.1">
    <property type="nucleotide sequence ID" value="NZ_BAAAHH010000001.1"/>
</dbReference>
<dbReference type="EMBL" id="BAAAHH010000001">
    <property type="protein sequence ID" value="GAA0935819.1"/>
    <property type="molecule type" value="Genomic_DNA"/>
</dbReference>
<dbReference type="PANTHER" id="PTHR33884">
    <property type="entry name" value="UPF0410 PROTEIN YMGE"/>
    <property type="match status" value="1"/>
</dbReference>
<accession>A0ABN1Q1F4</accession>
<proteinExistence type="inferred from homology"/>
<evidence type="ECO:0000256" key="6">
    <source>
        <dbReference type="ARBA" id="ARBA00023136"/>
    </source>
</evidence>
<dbReference type="PANTHER" id="PTHR33884:SF3">
    <property type="entry name" value="UPF0410 PROTEIN YMGE"/>
    <property type="match status" value="1"/>
</dbReference>